<evidence type="ECO:0000256" key="1">
    <source>
        <dbReference type="SAM" id="Phobius"/>
    </source>
</evidence>
<dbReference type="OrthoDB" id="3292234at2"/>
<feature type="transmembrane region" description="Helical" evidence="1">
    <location>
        <begin position="183"/>
        <end position="204"/>
    </location>
</feature>
<keyword evidence="1" id="KW-1133">Transmembrane helix</keyword>
<feature type="transmembrane region" description="Helical" evidence="1">
    <location>
        <begin position="210"/>
        <end position="228"/>
    </location>
</feature>
<keyword evidence="3" id="KW-1185">Reference proteome</keyword>
<feature type="transmembrane region" description="Helical" evidence="1">
    <location>
        <begin position="63"/>
        <end position="81"/>
    </location>
</feature>
<dbReference type="Proteomes" id="UP000239415">
    <property type="component" value="Unassembled WGS sequence"/>
</dbReference>
<feature type="transmembrane region" description="Helical" evidence="1">
    <location>
        <begin position="235"/>
        <end position="256"/>
    </location>
</feature>
<accession>A0A2T0K2G1</accession>
<reference evidence="2 3" key="1">
    <citation type="submission" date="2018-03" db="EMBL/GenBank/DDBJ databases">
        <title>Genomic Encyclopedia of Archaeal and Bacterial Type Strains, Phase II (KMG-II): from individual species to whole genera.</title>
        <authorList>
            <person name="Goeker M."/>
        </authorList>
    </citation>
    <scope>NUCLEOTIDE SEQUENCE [LARGE SCALE GENOMIC DNA]</scope>
    <source>
        <strain evidence="2 3">DSM 43146</strain>
    </source>
</reference>
<feature type="transmembrane region" description="Helical" evidence="1">
    <location>
        <begin position="101"/>
        <end position="123"/>
    </location>
</feature>
<dbReference type="RefSeq" id="WP_106326398.1">
    <property type="nucleotide sequence ID" value="NZ_BOMO01000065.1"/>
</dbReference>
<organism evidence="2 3">
    <name type="scientific">Actinoplanes italicus</name>
    <dbReference type="NCBI Taxonomy" id="113567"/>
    <lineage>
        <taxon>Bacteria</taxon>
        <taxon>Bacillati</taxon>
        <taxon>Actinomycetota</taxon>
        <taxon>Actinomycetes</taxon>
        <taxon>Micromonosporales</taxon>
        <taxon>Micromonosporaceae</taxon>
        <taxon>Actinoplanes</taxon>
    </lineage>
</organism>
<name>A0A2T0K2G1_9ACTN</name>
<feature type="transmembrane region" description="Helical" evidence="1">
    <location>
        <begin position="159"/>
        <end position="176"/>
    </location>
</feature>
<comment type="caution">
    <text evidence="2">The sequence shown here is derived from an EMBL/GenBank/DDBJ whole genome shotgun (WGS) entry which is preliminary data.</text>
</comment>
<evidence type="ECO:0000313" key="3">
    <source>
        <dbReference type="Proteomes" id="UP000239415"/>
    </source>
</evidence>
<protein>
    <submittedName>
        <fullName evidence="2">Uncharacterized protein</fullName>
    </submittedName>
</protein>
<keyword evidence="1" id="KW-0472">Membrane</keyword>
<gene>
    <name evidence="2" type="ORF">CLV67_118131</name>
</gene>
<feature type="transmembrane region" description="Helical" evidence="1">
    <location>
        <begin position="130"/>
        <end position="147"/>
    </location>
</feature>
<keyword evidence="1" id="KW-0812">Transmembrane</keyword>
<dbReference type="EMBL" id="PVMZ01000018">
    <property type="protein sequence ID" value="PRX16800.1"/>
    <property type="molecule type" value="Genomic_DNA"/>
</dbReference>
<feature type="transmembrane region" description="Helical" evidence="1">
    <location>
        <begin position="262"/>
        <end position="282"/>
    </location>
</feature>
<proteinExistence type="predicted"/>
<dbReference type="AlphaFoldDB" id="A0A2T0K2G1"/>
<sequence>MTRVERRYARLVRLYPARYPREEILDTVLQVNGAFRVREATALIAGAMRARTGADVQRTPSEFAFSAARLAALALLVYAAAKDVLEAVPLDVRAVVTAPDGLVQFAVVSLCALVLHLTAMVALSRGAHRLAAIAAVLALPVATVAQWRHGMPWGADGYWATPLAALLTVVLLFAPRRERSSPLFWLLAVVPAIVVLPTGSGQYLGPSWFIQQQMLLILVTVALLWSFVDARVPLAVAAVFACNVLTGFLVVLISGYLGDGAILLGLAITTLPAIALVAAATLSRRRSLI</sequence>
<evidence type="ECO:0000313" key="2">
    <source>
        <dbReference type="EMBL" id="PRX16800.1"/>
    </source>
</evidence>